<dbReference type="AlphaFoldDB" id="A0A9J6R8D2"/>
<keyword evidence="2" id="KW-0645">Protease</keyword>
<dbReference type="PANTHER" id="PTHR47053">
    <property type="entry name" value="MUREIN DD-ENDOPEPTIDASE MEPH-RELATED"/>
    <property type="match status" value="1"/>
</dbReference>
<keyword evidence="7" id="KW-1185">Reference proteome</keyword>
<dbReference type="InterPro" id="IPR000064">
    <property type="entry name" value="NLP_P60_dom"/>
</dbReference>
<dbReference type="InterPro" id="IPR036365">
    <property type="entry name" value="PGBD-like_sf"/>
</dbReference>
<dbReference type="Gene3D" id="1.10.101.10">
    <property type="entry name" value="PGBD-like superfamily/PGBD"/>
    <property type="match status" value="2"/>
</dbReference>
<organism evidence="6 7">
    <name type="scientific">Natronobacillus azotifigens</name>
    <dbReference type="NCBI Taxonomy" id="472978"/>
    <lineage>
        <taxon>Bacteria</taxon>
        <taxon>Bacillati</taxon>
        <taxon>Bacillota</taxon>
        <taxon>Bacilli</taxon>
        <taxon>Bacillales</taxon>
        <taxon>Bacillaceae</taxon>
        <taxon>Natronobacillus</taxon>
    </lineage>
</organism>
<dbReference type="RefSeq" id="WP_268778672.1">
    <property type="nucleotide sequence ID" value="NZ_JAPRAT010000002.1"/>
</dbReference>
<dbReference type="InterPro" id="IPR036366">
    <property type="entry name" value="PGBDSf"/>
</dbReference>
<reference evidence="6" key="1">
    <citation type="submission" date="2022-11" db="EMBL/GenBank/DDBJ databases">
        <title>WGS of Natronobacillus azotifigens 24KS-1, an anaerobic diazotrophic haloalkaliphile from soda-rich habitats.</title>
        <authorList>
            <person name="Sorokin D.Y."/>
            <person name="Merkel A.Y."/>
        </authorList>
    </citation>
    <scope>NUCLEOTIDE SEQUENCE</scope>
    <source>
        <strain evidence="6">24KS-1</strain>
    </source>
</reference>
<dbReference type="Pfam" id="PF00877">
    <property type="entry name" value="NLPC_P60"/>
    <property type="match status" value="1"/>
</dbReference>
<dbReference type="InterPro" id="IPR038765">
    <property type="entry name" value="Papain-like_cys_pep_sf"/>
</dbReference>
<evidence type="ECO:0000256" key="1">
    <source>
        <dbReference type="ARBA" id="ARBA00007074"/>
    </source>
</evidence>
<evidence type="ECO:0000256" key="2">
    <source>
        <dbReference type="ARBA" id="ARBA00022670"/>
    </source>
</evidence>
<accession>A0A9J6R8D2</accession>
<dbReference type="PROSITE" id="PS51935">
    <property type="entry name" value="NLPC_P60"/>
    <property type="match status" value="1"/>
</dbReference>
<dbReference type="SUPFAM" id="SSF47090">
    <property type="entry name" value="PGBD-like"/>
    <property type="match status" value="2"/>
</dbReference>
<dbReference type="InterPro" id="IPR051202">
    <property type="entry name" value="Peptidase_C40"/>
</dbReference>
<dbReference type="SUPFAM" id="SSF54001">
    <property type="entry name" value="Cysteine proteinases"/>
    <property type="match status" value="1"/>
</dbReference>
<name>A0A9J6R8D2_9BACI</name>
<evidence type="ECO:0000313" key="6">
    <source>
        <dbReference type="EMBL" id="MCZ0701904.1"/>
    </source>
</evidence>
<keyword evidence="3" id="KW-0378">Hydrolase</keyword>
<dbReference type="PANTHER" id="PTHR47053:SF1">
    <property type="entry name" value="MUREIN DD-ENDOPEPTIDASE MEPH-RELATED"/>
    <property type="match status" value="1"/>
</dbReference>
<comment type="similarity">
    <text evidence="1">Belongs to the peptidase C40 family.</text>
</comment>
<dbReference type="GO" id="GO:0008234">
    <property type="term" value="F:cysteine-type peptidase activity"/>
    <property type="evidence" value="ECO:0007669"/>
    <property type="project" value="UniProtKB-KW"/>
</dbReference>
<protein>
    <submittedName>
        <fullName evidence="6">NlpC/P60 family protein</fullName>
    </submittedName>
</protein>
<gene>
    <name evidence="6" type="ORF">OWO01_01595</name>
</gene>
<evidence type="ECO:0000313" key="7">
    <source>
        <dbReference type="Proteomes" id="UP001084197"/>
    </source>
</evidence>
<evidence type="ECO:0000259" key="5">
    <source>
        <dbReference type="PROSITE" id="PS51935"/>
    </source>
</evidence>
<dbReference type="Pfam" id="PF01471">
    <property type="entry name" value="PG_binding_1"/>
    <property type="match status" value="2"/>
</dbReference>
<dbReference type="InterPro" id="IPR002477">
    <property type="entry name" value="Peptidoglycan-bd-like"/>
</dbReference>
<dbReference type="Proteomes" id="UP001084197">
    <property type="component" value="Unassembled WGS sequence"/>
</dbReference>
<comment type="caution">
    <text evidence="6">The sequence shown here is derived from an EMBL/GenBank/DDBJ whole genome shotgun (WGS) entry which is preliminary data.</text>
</comment>
<proteinExistence type="inferred from homology"/>
<sequence>MLANASLEQMLKHSVAYGYVMTQPFSFYVDAYPMLQNELFKQDEVIIAYGDHSNMVRVLQQKLNDLTYYDEEIDGEFGIFTEYALKKFQSDHDITANGAVDVETVQRLLEQERQRYLAPLRKIDQPLEYGEIGDHVKTIQEALYYFGYYLEEVDSIFGPKTNKALTDFQQDHGLTVTNAVNDQLIQTMAVESEVRVSSAPKEVSEQEETVKAANKSDYQTFDVNQLLQGAKDHIGTRYSWGGTSPDGFDCSGYIQYVFKQKNIQLPRTVSEMWNVATRVDQPSVGDLVFFETYKKGPSHAGIYMGNNQFIHASESRGVQISELSESYWQERYLGARRIQVNK</sequence>
<keyword evidence="4" id="KW-0788">Thiol protease</keyword>
<evidence type="ECO:0000256" key="3">
    <source>
        <dbReference type="ARBA" id="ARBA00022801"/>
    </source>
</evidence>
<dbReference type="GO" id="GO:0006508">
    <property type="term" value="P:proteolysis"/>
    <property type="evidence" value="ECO:0007669"/>
    <property type="project" value="UniProtKB-KW"/>
</dbReference>
<feature type="domain" description="NlpC/P60" evidence="5">
    <location>
        <begin position="220"/>
        <end position="339"/>
    </location>
</feature>
<evidence type="ECO:0000256" key="4">
    <source>
        <dbReference type="ARBA" id="ARBA00022807"/>
    </source>
</evidence>
<dbReference type="EMBL" id="JAPRAT010000002">
    <property type="protein sequence ID" value="MCZ0701904.1"/>
    <property type="molecule type" value="Genomic_DNA"/>
</dbReference>
<dbReference type="Gene3D" id="3.90.1720.10">
    <property type="entry name" value="endopeptidase domain like (from Nostoc punctiforme)"/>
    <property type="match status" value="1"/>
</dbReference>